<accession>A0A0B7NAZ8</accession>
<evidence type="ECO:0000256" key="9">
    <source>
        <dbReference type="RuleBase" id="RU000492"/>
    </source>
</evidence>
<dbReference type="SFLD" id="SFLDS00003">
    <property type="entry name" value="Haloacid_Dehalogenase"/>
    <property type="match status" value="1"/>
</dbReference>
<dbReference type="OrthoDB" id="10265785at2759"/>
<feature type="domain" description="Helicase C-terminal" evidence="11">
    <location>
        <begin position="297"/>
        <end position="456"/>
    </location>
</feature>
<dbReference type="Proteomes" id="UP000054107">
    <property type="component" value="Unassembled WGS sequence"/>
</dbReference>
<protein>
    <recommendedName>
        <fullName evidence="1">RNA helicase</fullName>
        <ecNumber evidence="1">3.6.4.13</ecNumber>
    </recommendedName>
</protein>
<dbReference type="FunFam" id="3.40.50.300:FF:000849">
    <property type="entry name" value="ATP-dependent RNA helicase DBP5"/>
    <property type="match status" value="1"/>
</dbReference>
<organism evidence="13 14">
    <name type="scientific">Parasitella parasitica</name>
    <dbReference type="NCBI Taxonomy" id="35722"/>
    <lineage>
        <taxon>Eukaryota</taxon>
        <taxon>Fungi</taxon>
        <taxon>Fungi incertae sedis</taxon>
        <taxon>Mucoromycota</taxon>
        <taxon>Mucoromycotina</taxon>
        <taxon>Mucoromycetes</taxon>
        <taxon>Mucorales</taxon>
        <taxon>Mucorineae</taxon>
        <taxon>Mucoraceae</taxon>
        <taxon>Parasitella</taxon>
    </lineage>
</organism>
<dbReference type="InterPro" id="IPR011545">
    <property type="entry name" value="DEAD/DEAH_box_helicase_dom"/>
</dbReference>
<dbReference type="NCBIfam" id="TIGR02252">
    <property type="entry name" value="DREG-2"/>
    <property type="match status" value="1"/>
</dbReference>
<evidence type="ECO:0000256" key="7">
    <source>
        <dbReference type="ARBA" id="ARBA00047984"/>
    </source>
</evidence>
<evidence type="ECO:0000313" key="14">
    <source>
        <dbReference type="Proteomes" id="UP000054107"/>
    </source>
</evidence>
<dbReference type="InterPro" id="IPR014014">
    <property type="entry name" value="RNA_helicase_DEAD_Q_motif"/>
</dbReference>
<dbReference type="PANTHER" id="PTHR47958">
    <property type="entry name" value="ATP-DEPENDENT RNA HELICASE DBP3"/>
    <property type="match status" value="1"/>
</dbReference>
<keyword evidence="2 9" id="KW-0547">Nucleotide-binding</keyword>
<evidence type="ECO:0000256" key="6">
    <source>
        <dbReference type="ARBA" id="ARBA00022884"/>
    </source>
</evidence>
<evidence type="ECO:0000313" key="13">
    <source>
        <dbReference type="EMBL" id="CEP15675.1"/>
    </source>
</evidence>
<dbReference type="InterPro" id="IPR000629">
    <property type="entry name" value="RNA-helicase_DEAD-box_CS"/>
</dbReference>
<dbReference type="EMBL" id="LN732612">
    <property type="protein sequence ID" value="CEP15675.1"/>
    <property type="molecule type" value="Genomic_DNA"/>
</dbReference>
<dbReference type="Gene3D" id="3.40.50.300">
    <property type="entry name" value="P-loop containing nucleotide triphosphate hydrolases"/>
    <property type="match status" value="2"/>
</dbReference>
<evidence type="ECO:0000256" key="8">
    <source>
        <dbReference type="PROSITE-ProRule" id="PRU00552"/>
    </source>
</evidence>
<dbReference type="GO" id="GO:0003724">
    <property type="term" value="F:RNA helicase activity"/>
    <property type="evidence" value="ECO:0007669"/>
    <property type="project" value="UniProtKB-EC"/>
</dbReference>
<sequence length="759" mass="85785">MLDTVDTVTAKLGDLVTDPRMAADASPVNIHFTTKDVNPEDNLIKSTNTVLVKLANQQADPNSPLYSIKSFEELNLDPQLLKGLYSMRFSKPSRIQERALPLLMENPPKNMVGQSQSGTGKTAAFVLAMLSRVKPDLKAPQALCLAPSRELAKQIMDVVEEMSKFTNITTKLVVKDSLKRNEKVEGQVVVGTPGAVQGAIQRSHLPVQAIKMFVLDEADNMLDQDGLGDQSIRIKMGLRSNPQIVLFSATFPDHVRKFATKFAPDANEITLKREELSVDAIKQLYMDCDSVEDKYEKLCRIYDLLTVSQSIIFCKKRESADEIARRMIELGHSVESLHGKMLPEERDKTMDGFRLGKFKVLVTTNVIARGIDIPQVSLVINYDLPTDQYNQVDYEAYLHRIGRTGRFGRVGVSIILIHDKATWEQMNLIETHFQRPIAHVKTDDWDEVEKEFKKYITTSIEIQDYIMANSRRIKLITFDAYNTLFKPRGSLSAQYVEEAKKFGIRVTREQINRNFGQEYKKQLERAPFYGISKGMTPRDWWKELVYSTFLSAGIKSKDLDKDFDQLYNALYTRFTTAEAYSIFPDVLSTLDRLKQHGFHMGVISNSDERVVKVIENLNLNKYFEFVIASSLVECEKPSKKIYEKALELAGNVNAENALHVGDDVDKHINSIGATKAGWNAVLLERTKLSYEDFSPAMIADVCGETSYRPKQILTLHDLYSHISTLHSVEAVKDPVCITTREDCDKNLSTVEAAHAASHS</sequence>
<evidence type="ECO:0000259" key="12">
    <source>
        <dbReference type="PROSITE" id="PS51195"/>
    </source>
</evidence>
<dbReference type="Pfam" id="PF00702">
    <property type="entry name" value="Hydrolase"/>
    <property type="match status" value="1"/>
</dbReference>
<name>A0A0B7NAZ8_9FUNG</name>
<evidence type="ECO:0000259" key="10">
    <source>
        <dbReference type="PROSITE" id="PS51192"/>
    </source>
</evidence>
<evidence type="ECO:0000256" key="1">
    <source>
        <dbReference type="ARBA" id="ARBA00012552"/>
    </source>
</evidence>
<dbReference type="Pfam" id="PF00270">
    <property type="entry name" value="DEAD"/>
    <property type="match status" value="1"/>
</dbReference>
<dbReference type="AlphaFoldDB" id="A0A0B7NAZ8"/>
<evidence type="ECO:0000256" key="5">
    <source>
        <dbReference type="ARBA" id="ARBA00022840"/>
    </source>
</evidence>
<comment type="similarity">
    <text evidence="9">Belongs to the DEAD box helicase family.</text>
</comment>
<dbReference type="EC" id="3.6.4.13" evidence="1"/>
<dbReference type="InterPro" id="IPR001650">
    <property type="entry name" value="Helicase_C-like"/>
</dbReference>
<dbReference type="InterPro" id="IPR014001">
    <property type="entry name" value="Helicase_ATP-bd"/>
</dbReference>
<dbReference type="PROSITE" id="PS51195">
    <property type="entry name" value="Q_MOTIF"/>
    <property type="match status" value="1"/>
</dbReference>
<keyword evidence="6" id="KW-0694">RNA-binding</keyword>
<proteinExistence type="inferred from homology"/>
<keyword evidence="4 9" id="KW-0347">Helicase</keyword>
<dbReference type="Pfam" id="PF00271">
    <property type="entry name" value="Helicase_C"/>
    <property type="match status" value="1"/>
</dbReference>
<feature type="domain" description="Helicase ATP-binding" evidence="10">
    <location>
        <begin position="102"/>
        <end position="269"/>
    </location>
</feature>
<evidence type="ECO:0000259" key="11">
    <source>
        <dbReference type="PROSITE" id="PS51194"/>
    </source>
</evidence>
<dbReference type="InterPro" id="IPR023214">
    <property type="entry name" value="HAD_sf"/>
</dbReference>
<feature type="short sequence motif" description="Q motif" evidence="8">
    <location>
        <begin position="69"/>
        <end position="97"/>
    </location>
</feature>
<keyword evidence="5 9" id="KW-0067">ATP-binding</keyword>
<reference evidence="13 14" key="1">
    <citation type="submission" date="2014-09" db="EMBL/GenBank/DDBJ databases">
        <authorList>
            <person name="Ellenberger Sabrina"/>
        </authorList>
    </citation>
    <scope>NUCLEOTIDE SEQUENCE [LARGE SCALE GENOMIC DNA]</scope>
    <source>
        <strain evidence="13 14">CBS 412.66</strain>
    </source>
</reference>
<keyword evidence="14" id="KW-1185">Reference proteome</keyword>
<dbReference type="STRING" id="35722.A0A0B7NAZ8"/>
<feature type="domain" description="DEAD-box RNA helicase Q" evidence="12">
    <location>
        <begin position="69"/>
        <end position="97"/>
    </location>
</feature>
<dbReference type="CDD" id="cd18787">
    <property type="entry name" value="SF2_C_DEAD"/>
    <property type="match status" value="1"/>
</dbReference>
<dbReference type="GO" id="GO:0016791">
    <property type="term" value="F:phosphatase activity"/>
    <property type="evidence" value="ECO:0007669"/>
    <property type="project" value="UniProtKB-ARBA"/>
</dbReference>
<gene>
    <name evidence="13" type="primary">PARPA_09914.1 scaffold 39137</name>
</gene>
<evidence type="ECO:0000256" key="3">
    <source>
        <dbReference type="ARBA" id="ARBA00022801"/>
    </source>
</evidence>
<dbReference type="PROSITE" id="PS51192">
    <property type="entry name" value="HELICASE_ATP_BIND_1"/>
    <property type="match status" value="1"/>
</dbReference>
<dbReference type="SUPFAM" id="SSF56784">
    <property type="entry name" value="HAD-like"/>
    <property type="match status" value="1"/>
</dbReference>
<dbReference type="InterPro" id="IPR027417">
    <property type="entry name" value="P-loop_NTPase"/>
</dbReference>
<dbReference type="NCBIfam" id="TIGR01549">
    <property type="entry name" value="HAD-SF-IA-v1"/>
    <property type="match status" value="1"/>
</dbReference>
<dbReference type="SMART" id="SM00490">
    <property type="entry name" value="HELICc"/>
    <property type="match status" value="1"/>
</dbReference>
<dbReference type="PRINTS" id="PR00413">
    <property type="entry name" value="HADHALOGNASE"/>
</dbReference>
<dbReference type="PROSITE" id="PS00039">
    <property type="entry name" value="DEAD_ATP_HELICASE"/>
    <property type="match status" value="1"/>
</dbReference>
<comment type="catalytic activity">
    <reaction evidence="7">
        <text>ATP + H2O = ADP + phosphate + H(+)</text>
        <dbReference type="Rhea" id="RHEA:13065"/>
        <dbReference type="ChEBI" id="CHEBI:15377"/>
        <dbReference type="ChEBI" id="CHEBI:15378"/>
        <dbReference type="ChEBI" id="CHEBI:30616"/>
        <dbReference type="ChEBI" id="CHEBI:43474"/>
        <dbReference type="ChEBI" id="CHEBI:456216"/>
        <dbReference type="EC" id="3.6.4.13"/>
    </reaction>
</comment>
<keyword evidence="3 9" id="KW-0378">Hydrolase</keyword>
<dbReference type="GO" id="GO:0005524">
    <property type="term" value="F:ATP binding"/>
    <property type="evidence" value="ECO:0007669"/>
    <property type="project" value="UniProtKB-KW"/>
</dbReference>
<dbReference type="CDD" id="cd17963">
    <property type="entry name" value="DEADc_DDX19_DDX25"/>
    <property type="match status" value="1"/>
</dbReference>
<dbReference type="InterPro" id="IPR044924">
    <property type="entry name" value="HAD-SF_hydro_IA_REG-2-like_cap"/>
</dbReference>
<evidence type="ECO:0000256" key="4">
    <source>
        <dbReference type="ARBA" id="ARBA00022806"/>
    </source>
</evidence>
<dbReference type="InterPro" id="IPR011949">
    <property type="entry name" value="HAD-SF_hydro_IA_REG-2-like"/>
</dbReference>
<dbReference type="GO" id="GO:0003723">
    <property type="term" value="F:RNA binding"/>
    <property type="evidence" value="ECO:0007669"/>
    <property type="project" value="UniProtKB-KW"/>
</dbReference>
<dbReference type="InterPro" id="IPR006439">
    <property type="entry name" value="HAD-SF_hydro_IA"/>
</dbReference>
<dbReference type="SMART" id="SM00487">
    <property type="entry name" value="DEXDc"/>
    <property type="match status" value="1"/>
</dbReference>
<dbReference type="InterPro" id="IPR036412">
    <property type="entry name" value="HAD-like_sf"/>
</dbReference>
<dbReference type="SUPFAM" id="SSF52540">
    <property type="entry name" value="P-loop containing nucleoside triphosphate hydrolases"/>
    <property type="match status" value="1"/>
</dbReference>
<dbReference type="SFLD" id="SFLDG01129">
    <property type="entry name" value="C1.5:_HAD__Beta-PGM__Phosphata"/>
    <property type="match status" value="1"/>
</dbReference>
<dbReference type="Gene3D" id="1.10.150.720">
    <property type="entry name" value="Haloacid dehalogenase-like hydrolase"/>
    <property type="match status" value="1"/>
</dbReference>
<evidence type="ECO:0000256" key="2">
    <source>
        <dbReference type="ARBA" id="ARBA00022741"/>
    </source>
</evidence>
<dbReference type="PROSITE" id="PS51194">
    <property type="entry name" value="HELICASE_CTER"/>
    <property type="match status" value="1"/>
</dbReference>
<dbReference type="Gene3D" id="3.40.50.1000">
    <property type="entry name" value="HAD superfamily/HAD-like"/>
    <property type="match status" value="1"/>
</dbReference>